<evidence type="ECO:0000313" key="2">
    <source>
        <dbReference type="EMBL" id="CCX07153.1"/>
    </source>
</evidence>
<dbReference type="InterPro" id="IPR001087">
    <property type="entry name" value="GDSL"/>
</dbReference>
<dbReference type="EMBL" id="HF935336">
    <property type="protein sequence ID" value="CCX07153.1"/>
    <property type="molecule type" value="Genomic_DNA"/>
</dbReference>
<dbReference type="InterPro" id="IPR036514">
    <property type="entry name" value="SGNH_hydro_sf"/>
</dbReference>
<protein>
    <submittedName>
        <fullName evidence="2">Similar to GDSL esterase/lipase At1g29660 acc. no. Q9C7N5</fullName>
    </submittedName>
</protein>
<dbReference type="GO" id="GO:0016788">
    <property type="term" value="F:hydrolase activity, acting on ester bonds"/>
    <property type="evidence" value="ECO:0007669"/>
    <property type="project" value="InterPro"/>
</dbReference>
<gene>
    <name evidence="2" type="ORF">PCON_06740</name>
</gene>
<dbReference type="Proteomes" id="UP000018144">
    <property type="component" value="Unassembled WGS sequence"/>
</dbReference>
<dbReference type="OrthoDB" id="1600564at2759"/>
<dbReference type="PANTHER" id="PTHR45648:SF22">
    <property type="entry name" value="GDSL LIPASE_ACYLHYDROLASE FAMILY PROTEIN (AFU_ORTHOLOGUE AFUA_4G14700)"/>
    <property type="match status" value="1"/>
</dbReference>
<evidence type="ECO:0000313" key="3">
    <source>
        <dbReference type="Proteomes" id="UP000018144"/>
    </source>
</evidence>
<dbReference type="eggNOG" id="ENOG502RY46">
    <property type="taxonomic scope" value="Eukaryota"/>
</dbReference>
<dbReference type="SUPFAM" id="SSF52266">
    <property type="entry name" value="SGNH hydrolase"/>
    <property type="match status" value="1"/>
</dbReference>
<name>U4L4C6_PYROM</name>
<dbReference type="Pfam" id="PF00657">
    <property type="entry name" value="Lipase_GDSL"/>
    <property type="match status" value="1"/>
</dbReference>
<dbReference type="CDD" id="cd01846">
    <property type="entry name" value="fatty_acyltransferase_like"/>
    <property type="match status" value="1"/>
</dbReference>
<sequence>MIANNGSYPPDGYISPDTAVTASGGRSWARYAAYYTGATLYNYAVSGAVCSNEITPRHTDWLHGNFPSVREYEVPQFTKDLKAGDVQVDWKNTVSALWIGTNDLGGDLLLGHSQVPGKTMVDYTRCVWEQLETLYKMGARKFVLINVASLELSPLYIAGGVPGPNRFWTLKGDNTTDISSRMIENIAAVNEIFSLRAETHKMKGAKVAILNANGLFRDIWHHPENYLNGTEPLNVKSWTNHCDINFENCWQEQPENRDAYMWFDELHPSEQVGRVIAKEFTKVVEGKKSAWATWY</sequence>
<keyword evidence="1" id="KW-0378">Hydrolase</keyword>
<reference evidence="2 3" key="1">
    <citation type="journal article" date="2013" name="PLoS Genet.">
        <title>The genome and development-dependent transcriptomes of Pyronema confluens: a window into fungal evolution.</title>
        <authorList>
            <person name="Traeger S."/>
            <person name="Altegoer F."/>
            <person name="Freitag M."/>
            <person name="Gabaldon T."/>
            <person name="Kempken F."/>
            <person name="Kumar A."/>
            <person name="Marcet-Houben M."/>
            <person name="Poggeler S."/>
            <person name="Stajich J.E."/>
            <person name="Nowrousian M."/>
        </authorList>
    </citation>
    <scope>NUCLEOTIDE SEQUENCE [LARGE SCALE GENOMIC DNA]</scope>
    <source>
        <strain evidence="3">CBS 100304</strain>
        <tissue evidence="2">Vegetative mycelium</tissue>
    </source>
</reference>
<dbReference type="PANTHER" id="PTHR45648">
    <property type="entry name" value="GDSL LIPASE/ACYLHYDROLASE FAMILY PROTEIN (AFU_ORTHOLOGUE AFUA_4G14700)"/>
    <property type="match status" value="1"/>
</dbReference>
<evidence type="ECO:0000256" key="1">
    <source>
        <dbReference type="ARBA" id="ARBA00022801"/>
    </source>
</evidence>
<accession>U4L4C6</accession>
<dbReference type="InterPro" id="IPR051058">
    <property type="entry name" value="GDSL_Est/Lipase"/>
</dbReference>
<dbReference type="OMA" id="KYFVIMN"/>
<keyword evidence="3" id="KW-1185">Reference proteome</keyword>
<dbReference type="AlphaFoldDB" id="U4L4C6"/>
<dbReference type="Gene3D" id="3.40.50.1110">
    <property type="entry name" value="SGNH hydrolase"/>
    <property type="match status" value="1"/>
</dbReference>
<organism evidence="2 3">
    <name type="scientific">Pyronema omphalodes (strain CBS 100304)</name>
    <name type="common">Pyronema confluens</name>
    <dbReference type="NCBI Taxonomy" id="1076935"/>
    <lineage>
        <taxon>Eukaryota</taxon>
        <taxon>Fungi</taxon>
        <taxon>Dikarya</taxon>
        <taxon>Ascomycota</taxon>
        <taxon>Pezizomycotina</taxon>
        <taxon>Pezizomycetes</taxon>
        <taxon>Pezizales</taxon>
        <taxon>Pyronemataceae</taxon>
        <taxon>Pyronema</taxon>
    </lineage>
</organism>
<proteinExistence type="predicted"/>